<dbReference type="CDD" id="cd06852">
    <property type="entry name" value="GT_MraY"/>
    <property type="match status" value="1"/>
</dbReference>
<feature type="transmembrane region" description="Helical" evidence="9">
    <location>
        <begin position="151"/>
        <end position="171"/>
    </location>
</feature>
<evidence type="ECO:0000313" key="10">
    <source>
        <dbReference type="EMBL" id="HIS65731.1"/>
    </source>
</evidence>
<keyword evidence="4 9" id="KW-0812">Transmembrane</keyword>
<dbReference type="PANTHER" id="PTHR22926">
    <property type="entry name" value="PHOSPHO-N-ACETYLMURAMOYL-PENTAPEPTIDE-TRANSFERASE"/>
    <property type="match status" value="1"/>
</dbReference>
<comment type="subcellular location">
    <subcellularLocation>
        <location evidence="1">Membrane</location>
        <topology evidence="1">Multi-pass membrane protein</topology>
    </subcellularLocation>
</comment>
<comment type="caution">
    <text evidence="10">The sequence shown here is derived from an EMBL/GenBank/DDBJ whole genome shotgun (WGS) entry which is preliminary data.</text>
</comment>
<sequence>MPLLTAAVAFVAALLLGKLCIPALRALKAGQSIREVGPSWHNSKAGTPTMGGIIFIAAAAFSMILFGWSGVLSGHWEHLFVLVFSMVYGAIGFLDDFVKVKKKRNLGLTALQKLVLQLAAAGCYLALLRWSGHLTNHLYIPFWNVTFEINWIIYMVFAIFVIVGCVNAVNLTDGIDGLATGVTMPVMAFFAVTASIWSIFPESGLHTLALFPAALFGGLAGFLVYNFHPAKVFMGDTGSLFLGAAVCGMAFAMDMPLVLIPVGLIYIMETVSVMMQVTYFKLTHGKRIFKMTPIHHHFEMSGWSEVKIFTVFTVMTLLLCAAAF</sequence>
<evidence type="ECO:0000313" key="11">
    <source>
        <dbReference type="Proteomes" id="UP000886741"/>
    </source>
</evidence>
<dbReference type="InterPro" id="IPR003524">
    <property type="entry name" value="PNAcMuramoyl-5peptid_Trfase"/>
</dbReference>
<reference evidence="10" key="1">
    <citation type="submission" date="2020-10" db="EMBL/GenBank/DDBJ databases">
        <authorList>
            <person name="Gilroy R."/>
        </authorList>
    </citation>
    <scope>NUCLEOTIDE SEQUENCE</scope>
    <source>
        <strain evidence="10">ChiBcec16-1751</strain>
    </source>
</reference>
<dbReference type="PROSITE" id="PS01347">
    <property type="entry name" value="MRAY_1"/>
    <property type="match status" value="1"/>
</dbReference>
<feature type="non-terminal residue" evidence="10">
    <location>
        <position position="324"/>
    </location>
</feature>
<feature type="transmembrane region" description="Helical" evidence="9">
    <location>
        <begin position="178"/>
        <end position="200"/>
    </location>
</feature>
<dbReference type="EC" id="2.7.8.13" evidence="7"/>
<evidence type="ECO:0000256" key="9">
    <source>
        <dbReference type="SAM" id="Phobius"/>
    </source>
</evidence>
<keyword evidence="3 10" id="KW-0808">Transferase</keyword>
<dbReference type="Pfam" id="PF00953">
    <property type="entry name" value="Glycos_transf_4"/>
    <property type="match status" value="1"/>
</dbReference>
<proteinExistence type="inferred from homology"/>
<dbReference type="Proteomes" id="UP000886741">
    <property type="component" value="Unassembled WGS sequence"/>
</dbReference>
<dbReference type="HAMAP" id="MF_00038">
    <property type="entry name" value="MraY"/>
    <property type="match status" value="1"/>
</dbReference>
<dbReference type="PANTHER" id="PTHR22926:SF5">
    <property type="entry name" value="PHOSPHO-N-ACETYLMURAMOYL-PENTAPEPTIDE-TRANSFERASE HOMOLOG"/>
    <property type="match status" value="1"/>
</dbReference>
<dbReference type="EMBL" id="DVJJ01000156">
    <property type="protein sequence ID" value="HIS65731.1"/>
    <property type="molecule type" value="Genomic_DNA"/>
</dbReference>
<keyword evidence="6 9" id="KW-0472">Membrane</keyword>
<evidence type="ECO:0000256" key="6">
    <source>
        <dbReference type="ARBA" id="ARBA00023136"/>
    </source>
</evidence>
<feature type="transmembrane region" description="Helical" evidence="9">
    <location>
        <begin position="48"/>
        <end position="69"/>
    </location>
</feature>
<accession>A0A9D1FCG9</accession>
<dbReference type="PROSITE" id="PS01348">
    <property type="entry name" value="MRAY_2"/>
    <property type="match status" value="1"/>
</dbReference>
<dbReference type="NCBIfam" id="TIGR00445">
    <property type="entry name" value="mraY"/>
    <property type="match status" value="1"/>
</dbReference>
<dbReference type="Pfam" id="PF10555">
    <property type="entry name" value="MraY_sig1"/>
    <property type="match status" value="1"/>
</dbReference>
<dbReference type="GO" id="GO:0046872">
    <property type="term" value="F:metal ion binding"/>
    <property type="evidence" value="ECO:0007669"/>
    <property type="project" value="UniProtKB-KW"/>
</dbReference>
<feature type="transmembrane region" description="Helical" evidence="9">
    <location>
        <begin position="114"/>
        <end position="131"/>
    </location>
</feature>
<feature type="binding site" evidence="8">
    <location>
        <position position="236"/>
    </location>
    <ligand>
        <name>Mg(2+)</name>
        <dbReference type="ChEBI" id="CHEBI:18420"/>
    </ligand>
</feature>
<evidence type="ECO:0000256" key="5">
    <source>
        <dbReference type="ARBA" id="ARBA00022989"/>
    </source>
</evidence>
<feature type="binding site" evidence="8">
    <location>
        <position position="170"/>
    </location>
    <ligand>
        <name>Mg(2+)</name>
        <dbReference type="ChEBI" id="CHEBI:18420"/>
    </ligand>
</feature>
<protein>
    <recommendedName>
        <fullName evidence="7">Phospho-N-acetylmuramoyl-pentapeptide-transferase</fullName>
        <ecNumber evidence="7">2.7.8.13</ecNumber>
    </recommendedName>
</protein>
<dbReference type="AlphaFoldDB" id="A0A9D1FCG9"/>
<evidence type="ECO:0000256" key="4">
    <source>
        <dbReference type="ARBA" id="ARBA00022692"/>
    </source>
</evidence>
<gene>
    <name evidence="10" type="ORF">IAA83_10260</name>
</gene>
<reference evidence="10" key="2">
    <citation type="journal article" date="2021" name="PeerJ">
        <title>Extensive microbial diversity within the chicken gut microbiome revealed by metagenomics and culture.</title>
        <authorList>
            <person name="Gilroy R."/>
            <person name="Ravi A."/>
            <person name="Getino M."/>
            <person name="Pursley I."/>
            <person name="Horton D.L."/>
            <person name="Alikhan N.F."/>
            <person name="Baker D."/>
            <person name="Gharbi K."/>
            <person name="Hall N."/>
            <person name="Watson M."/>
            <person name="Adriaenssens E.M."/>
            <person name="Foster-Nyarko E."/>
            <person name="Jarju S."/>
            <person name="Secka A."/>
            <person name="Antonio M."/>
            <person name="Oren A."/>
            <person name="Chaudhuri R.R."/>
            <person name="La Ragione R."/>
            <person name="Hildebrand F."/>
            <person name="Pallen M.J."/>
        </authorList>
    </citation>
    <scope>NUCLEOTIDE SEQUENCE</scope>
    <source>
        <strain evidence="10">ChiBcec16-1751</strain>
    </source>
</reference>
<dbReference type="InterPro" id="IPR018480">
    <property type="entry name" value="PNAcMuramoyl-5peptid_Trfase_CS"/>
</dbReference>
<feature type="transmembrane region" description="Helical" evidence="9">
    <location>
        <begin position="6"/>
        <end position="27"/>
    </location>
</feature>
<evidence type="ECO:0000256" key="1">
    <source>
        <dbReference type="ARBA" id="ARBA00004141"/>
    </source>
</evidence>
<keyword evidence="8" id="KW-0479">Metal-binding</keyword>
<comment type="similarity">
    <text evidence="2">Belongs to the glycosyltransferase 4 family. MraY subfamily.</text>
</comment>
<organism evidence="10 11">
    <name type="scientific">Candidatus Avoscillospira avistercoris</name>
    <dbReference type="NCBI Taxonomy" id="2840707"/>
    <lineage>
        <taxon>Bacteria</taxon>
        <taxon>Bacillati</taxon>
        <taxon>Bacillota</taxon>
        <taxon>Clostridia</taxon>
        <taxon>Eubacteriales</taxon>
        <taxon>Oscillospiraceae</taxon>
        <taxon>Oscillospiraceae incertae sedis</taxon>
        <taxon>Candidatus Avoscillospira</taxon>
    </lineage>
</organism>
<evidence type="ECO:0000256" key="2">
    <source>
        <dbReference type="ARBA" id="ARBA00005583"/>
    </source>
</evidence>
<feature type="transmembrane region" description="Helical" evidence="9">
    <location>
        <begin position="206"/>
        <end position="225"/>
    </location>
</feature>
<comment type="cofactor">
    <cofactor evidence="8">
        <name>Mg(2+)</name>
        <dbReference type="ChEBI" id="CHEBI:18420"/>
    </cofactor>
</comment>
<dbReference type="InterPro" id="IPR000715">
    <property type="entry name" value="Glycosyl_transferase_4"/>
</dbReference>
<dbReference type="GO" id="GO:0005886">
    <property type="term" value="C:plasma membrane"/>
    <property type="evidence" value="ECO:0007669"/>
    <property type="project" value="TreeGrafter"/>
</dbReference>
<evidence type="ECO:0000256" key="7">
    <source>
        <dbReference type="NCBIfam" id="TIGR00445"/>
    </source>
</evidence>
<dbReference type="GO" id="GO:0009252">
    <property type="term" value="P:peptidoglycan biosynthetic process"/>
    <property type="evidence" value="ECO:0007669"/>
    <property type="project" value="UniProtKB-UniRule"/>
</dbReference>
<feature type="transmembrane region" description="Helical" evidence="9">
    <location>
        <begin position="75"/>
        <end position="94"/>
    </location>
</feature>
<name>A0A9D1FCG9_9FIRM</name>
<evidence type="ECO:0000256" key="8">
    <source>
        <dbReference type="PIRSR" id="PIRSR600715-1"/>
    </source>
</evidence>
<feature type="transmembrane region" description="Helical" evidence="9">
    <location>
        <begin position="232"/>
        <end position="252"/>
    </location>
</feature>
<dbReference type="GO" id="GO:0008963">
    <property type="term" value="F:phospho-N-acetylmuramoyl-pentapeptide-transferase activity"/>
    <property type="evidence" value="ECO:0007669"/>
    <property type="project" value="UniProtKB-UniRule"/>
</dbReference>
<dbReference type="GO" id="GO:0071555">
    <property type="term" value="P:cell wall organization"/>
    <property type="evidence" value="ECO:0007669"/>
    <property type="project" value="TreeGrafter"/>
</dbReference>
<feature type="transmembrane region" description="Helical" evidence="9">
    <location>
        <begin position="258"/>
        <end position="280"/>
    </location>
</feature>
<keyword evidence="5 9" id="KW-1133">Transmembrane helix</keyword>
<evidence type="ECO:0000256" key="3">
    <source>
        <dbReference type="ARBA" id="ARBA00022679"/>
    </source>
</evidence>
<keyword evidence="8" id="KW-0460">Magnesium</keyword>